<keyword evidence="14" id="KW-1185">Reference proteome</keyword>
<evidence type="ECO:0000256" key="5">
    <source>
        <dbReference type="ARBA" id="ARBA00023015"/>
    </source>
</evidence>
<evidence type="ECO:0000256" key="7">
    <source>
        <dbReference type="ARBA" id="ARBA00023163"/>
    </source>
</evidence>
<dbReference type="GO" id="GO:0006355">
    <property type="term" value="P:regulation of DNA-templated transcription"/>
    <property type="evidence" value="ECO:0007669"/>
    <property type="project" value="InterPro"/>
</dbReference>
<accession>A0A164ZSZ6</accession>
<keyword evidence="4" id="KW-0902">Two-component regulatory system</keyword>
<dbReference type="Gene3D" id="1.10.10.10">
    <property type="entry name" value="Winged helix-like DNA-binding domain superfamily/Winged helix DNA-binding domain"/>
    <property type="match status" value="1"/>
</dbReference>
<gene>
    <name evidence="13" type="ORF">FLM9_41</name>
</gene>
<feature type="domain" description="Response regulatory" evidence="11">
    <location>
        <begin position="10"/>
        <end position="123"/>
    </location>
</feature>
<dbReference type="NCBIfam" id="NF045944">
    <property type="entry name" value="ResRegRpaBCyano"/>
    <property type="match status" value="1"/>
</dbReference>
<dbReference type="CDD" id="cd17574">
    <property type="entry name" value="REC_OmpR"/>
    <property type="match status" value="1"/>
</dbReference>
<evidence type="ECO:0000259" key="12">
    <source>
        <dbReference type="PROSITE" id="PS51755"/>
    </source>
</evidence>
<dbReference type="EMBL" id="FITM01000004">
    <property type="protein sequence ID" value="SAY40010.1"/>
    <property type="molecule type" value="Genomic_DNA"/>
</dbReference>
<keyword evidence="3 9" id="KW-0597">Phosphoprotein</keyword>
<keyword evidence="5" id="KW-0805">Transcription regulation</keyword>
<proteinExistence type="predicted"/>
<keyword evidence="7" id="KW-0804">Transcription</keyword>
<dbReference type="SUPFAM" id="SSF52172">
    <property type="entry name" value="CheY-like"/>
    <property type="match status" value="1"/>
</dbReference>
<dbReference type="Gene3D" id="3.40.50.2300">
    <property type="match status" value="1"/>
</dbReference>
<evidence type="ECO:0000259" key="11">
    <source>
        <dbReference type="PROSITE" id="PS50110"/>
    </source>
</evidence>
<dbReference type="PROSITE" id="PS50110">
    <property type="entry name" value="RESPONSE_REGULATORY"/>
    <property type="match status" value="1"/>
</dbReference>
<dbReference type="InterPro" id="IPR036388">
    <property type="entry name" value="WH-like_DNA-bd_sf"/>
</dbReference>
<dbReference type="OrthoDB" id="581322at2"/>
<keyword evidence="6 10" id="KW-0238">DNA-binding</keyword>
<dbReference type="InterPro" id="IPR001867">
    <property type="entry name" value="OmpR/PhoB-type_DNA-bd"/>
</dbReference>
<dbReference type="InterPro" id="IPR001789">
    <property type="entry name" value="Sig_transdc_resp-reg_receiver"/>
</dbReference>
<feature type="modified residue" description="4-aspartylphosphate" evidence="9">
    <location>
        <position position="59"/>
    </location>
</feature>
<dbReference type="SMART" id="SM00448">
    <property type="entry name" value="REC"/>
    <property type="match status" value="1"/>
</dbReference>
<sequence length="269" mass="29954">MSTGNPSKEQILVVDDEASIRRILEARLSMIGYMVHSASNGEEALELFHRHHPDMLVLDVMMPKLDGYGVCQEVRRESDVPIIMLTALGDVADRITGLELGADDYVIKPFSPKELEARIRSVLRRIDKDSGSGAASSGLIQVGRLRIDANKRQVFKGDERIRLTGMEFSLLELLVSRSGEPFSRSEILKEVWGYTPERHVDTRVVDVHISRLRAKLEEDPANPELILTARGTGYLFQRIVDRETLAVPAAAARNGYSRVEVAPMAMSSS</sequence>
<dbReference type="InterPro" id="IPR011006">
    <property type="entry name" value="CheY-like_superfamily"/>
</dbReference>
<evidence type="ECO:0000256" key="1">
    <source>
        <dbReference type="ARBA" id="ARBA00003612"/>
    </source>
</evidence>
<evidence type="ECO:0000256" key="10">
    <source>
        <dbReference type="PROSITE-ProRule" id="PRU01091"/>
    </source>
</evidence>
<feature type="domain" description="OmpR/PhoB-type" evidence="12">
    <location>
        <begin position="137"/>
        <end position="238"/>
    </location>
</feature>
<dbReference type="AlphaFoldDB" id="A0A164ZSZ6"/>
<dbReference type="GO" id="GO:0005829">
    <property type="term" value="C:cytosol"/>
    <property type="evidence" value="ECO:0007669"/>
    <property type="project" value="TreeGrafter"/>
</dbReference>
<reference evidence="14" key="1">
    <citation type="submission" date="2016-02" db="EMBL/GenBank/DDBJ databases">
        <authorList>
            <person name="liu f."/>
        </authorList>
    </citation>
    <scope>NUCLEOTIDE SEQUENCE [LARGE SCALE GENOMIC DNA]</scope>
</reference>
<dbReference type="PROSITE" id="PS51755">
    <property type="entry name" value="OMPR_PHOB"/>
    <property type="match status" value="1"/>
</dbReference>
<evidence type="ECO:0000256" key="8">
    <source>
        <dbReference type="ARBA" id="ARBA00032623"/>
    </source>
</evidence>
<dbReference type="CDD" id="cd00383">
    <property type="entry name" value="trans_reg_C"/>
    <property type="match status" value="1"/>
</dbReference>
<dbReference type="GO" id="GO:0000976">
    <property type="term" value="F:transcription cis-regulatory region binding"/>
    <property type="evidence" value="ECO:0007669"/>
    <property type="project" value="TreeGrafter"/>
</dbReference>
<evidence type="ECO:0000256" key="4">
    <source>
        <dbReference type="ARBA" id="ARBA00023012"/>
    </source>
</evidence>
<evidence type="ECO:0000313" key="13">
    <source>
        <dbReference type="EMBL" id="SAY40010.1"/>
    </source>
</evidence>
<evidence type="ECO:0000256" key="2">
    <source>
        <dbReference type="ARBA" id="ARBA00015955"/>
    </source>
</evidence>
<dbReference type="GO" id="GO:0032993">
    <property type="term" value="C:protein-DNA complex"/>
    <property type="evidence" value="ECO:0007669"/>
    <property type="project" value="TreeGrafter"/>
</dbReference>
<dbReference type="PANTHER" id="PTHR48111:SF65">
    <property type="entry name" value="OMPR SUBFAMILY"/>
    <property type="match status" value="1"/>
</dbReference>
<dbReference type="Pfam" id="PF00072">
    <property type="entry name" value="Response_reg"/>
    <property type="match status" value="1"/>
</dbReference>
<dbReference type="PANTHER" id="PTHR48111">
    <property type="entry name" value="REGULATOR OF RPOS"/>
    <property type="match status" value="1"/>
</dbReference>
<evidence type="ECO:0000256" key="3">
    <source>
        <dbReference type="ARBA" id="ARBA00022553"/>
    </source>
</evidence>
<comment type="function">
    <text evidence="1">Probable promoter-specific protein mediating the interaction between DNA and RNA polymerase.</text>
</comment>
<evidence type="ECO:0000313" key="14">
    <source>
        <dbReference type="Proteomes" id="UP000182631"/>
    </source>
</evidence>
<dbReference type="Proteomes" id="UP000182631">
    <property type="component" value="Unassembled WGS sequence"/>
</dbReference>
<dbReference type="Pfam" id="PF00486">
    <property type="entry name" value="Trans_reg_C"/>
    <property type="match status" value="1"/>
</dbReference>
<organism evidence="13 14">
    <name type="scientific">Candidatus Synechococcus spongiarum</name>
    <dbReference type="NCBI Taxonomy" id="431041"/>
    <lineage>
        <taxon>Bacteria</taxon>
        <taxon>Bacillati</taxon>
        <taxon>Cyanobacteriota</taxon>
        <taxon>Cyanophyceae</taxon>
        <taxon>Synechococcales</taxon>
        <taxon>Synechococcaceae</taxon>
        <taxon>Synechococcus</taxon>
    </lineage>
</organism>
<evidence type="ECO:0000256" key="6">
    <source>
        <dbReference type="ARBA" id="ARBA00023125"/>
    </source>
</evidence>
<dbReference type="SMART" id="SM00862">
    <property type="entry name" value="Trans_reg_C"/>
    <property type="match status" value="1"/>
</dbReference>
<dbReference type="GO" id="GO:0000156">
    <property type="term" value="F:phosphorelay response regulator activity"/>
    <property type="evidence" value="ECO:0007669"/>
    <property type="project" value="TreeGrafter"/>
</dbReference>
<feature type="DNA-binding region" description="OmpR/PhoB-type" evidence="10">
    <location>
        <begin position="137"/>
        <end position="238"/>
    </location>
</feature>
<dbReference type="Gene3D" id="6.10.250.690">
    <property type="match status" value="1"/>
</dbReference>
<protein>
    <recommendedName>
        <fullName evidence="2">Probable transcriptional regulator ycf27</fullName>
    </recommendedName>
    <alternativeName>
        <fullName evidence="8">OmpR-like protein</fullName>
    </alternativeName>
</protein>
<dbReference type="FunFam" id="3.40.50.2300:FF:000001">
    <property type="entry name" value="DNA-binding response regulator PhoB"/>
    <property type="match status" value="1"/>
</dbReference>
<evidence type="ECO:0000256" key="9">
    <source>
        <dbReference type="PROSITE-ProRule" id="PRU00169"/>
    </source>
</evidence>
<name>A0A164ZSZ6_9SYNE</name>
<dbReference type="InterPro" id="IPR039420">
    <property type="entry name" value="WalR-like"/>
</dbReference>